<dbReference type="Proteomes" id="UP000288859">
    <property type="component" value="Unassembled WGS sequence"/>
</dbReference>
<feature type="compositionally biased region" description="Basic and acidic residues" evidence="1">
    <location>
        <begin position="697"/>
        <end position="710"/>
    </location>
</feature>
<evidence type="ECO:0000313" key="4">
    <source>
        <dbReference type="Proteomes" id="UP000288859"/>
    </source>
</evidence>
<feature type="compositionally biased region" description="Acidic residues" evidence="1">
    <location>
        <begin position="245"/>
        <end position="269"/>
    </location>
</feature>
<gene>
    <name evidence="3" type="ORF">B0A52_07897</name>
</gene>
<feature type="compositionally biased region" description="Acidic residues" evidence="1">
    <location>
        <begin position="1"/>
        <end position="14"/>
    </location>
</feature>
<feature type="region of interest" description="Disordered" evidence="1">
    <location>
        <begin position="366"/>
        <end position="430"/>
    </location>
</feature>
<feature type="compositionally biased region" description="Basic residues" evidence="1">
    <location>
        <begin position="126"/>
        <end position="141"/>
    </location>
</feature>
<organism evidence="3 4">
    <name type="scientific">Exophiala mesophila</name>
    <name type="common">Black yeast-like fungus</name>
    <dbReference type="NCBI Taxonomy" id="212818"/>
    <lineage>
        <taxon>Eukaryota</taxon>
        <taxon>Fungi</taxon>
        <taxon>Dikarya</taxon>
        <taxon>Ascomycota</taxon>
        <taxon>Pezizomycotina</taxon>
        <taxon>Eurotiomycetes</taxon>
        <taxon>Chaetothyriomycetidae</taxon>
        <taxon>Chaetothyriales</taxon>
        <taxon>Herpotrichiellaceae</taxon>
        <taxon>Exophiala</taxon>
    </lineage>
</organism>
<feature type="region of interest" description="Disordered" evidence="1">
    <location>
        <begin position="126"/>
        <end position="159"/>
    </location>
</feature>
<feature type="compositionally biased region" description="Low complexity" evidence="1">
    <location>
        <begin position="376"/>
        <end position="405"/>
    </location>
</feature>
<dbReference type="InterPro" id="IPR019622">
    <property type="entry name" value="Rrn9_dom"/>
</dbReference>
<comment type="caution">
    <text evidence="3">The sequence shown here is derived from an EMBL/GenBank/DDBJ whole genome shotgun (WGS) entry which is preliminary data.</text>
</comment>
<feature type="region of interest" description="Disordered" evidence="1">
    <location>
        <begin position="507"/>
        <end position="544"/>
    </location>
</feature>
<dbReference type="OrthoDB" id="5412288at2759"/>
<protein>
    <recommendedName>
        <fullName evidence="2">Rrn9 domain-containing protein</fullName>
    </recommendedName>
</protein>
<evidence type="ECO:0000259" key="2">
    <source>
        <dbReference type="Pfam" id="PF10680"/>
    </source>
</evidence>
<feature type="region of interest" description="Disordered" evidence="1">
    <location>
        <begin position="683"/>
        <end position="740"/>
    </location>
</feature>
<feature type="compositionally biased region" description="Polar residues" evidence="1">
    <location>
        <begin position="44"/>
        <end position="55"/>
    </location>
</feature>
<feature type="compositionally biased region" description="Polar residues" evidence="1">
    <location>
        <begin position="598"/>
        <end position="608"/>
    </location>
</feature>
<feature type="compositionally biased region" description="Basic residues" evidence="1">
    <location>
        <begin position="685"/>
        <end position="696"/>
    </location>
</feature>
<evidence type="ECO:0000313" key="3">
    <source>
        <dbReference type="EMBL" id="RVX68474.1"/>
    </source>
</evidence>
<dbReference type="Pfam" id="PF10680">
    <property type="entry name" value="RRN9"/>
    <property type="match status" value="1"/>
</dbReference>
<accession>A0A438MZD2</accession>
<dbReference type="AlphaFoldDB" id="A0A438MZD2"/>
<feature type="compositionally biased region" description="Basic and acidic residues" evidence="1">
    <location>
        <begin position="528"/>
        <end position="540"/>
    </location>
</feature>
<name>A0A438MZD2_EXOME</name>
<feature type="region of interest" description="Disordered" evidence="1">
    <location>
        <begin position="565"/>
        <end position="623"/>
    </location>
</feature>
<evidence type="ECO:0000256" key="1">
    <source>
        <dbReference type="SAM" id="MobiDB-lite"/>
    </source>
</evidence>
<proteinExistence type="predicted"/>
<dbReference type="VEuPathDB" id="FungiDB:PV10_02214"/>
<feature type="compositionally biased region" description="Acidic residues" evidence="1">
    <location>
        <begin position="518"/>
        <end position="527"/>
    </location>
</feature>
<feature type="domain" description="Rrn9" evidence="2">
    <location>
        <begin position="107"/>
        <end position="180"/>
    </location>
</feature>
<dbReference type="EMBL" id="NAJM01000037">
    <property type="protein sequence ID" value="RVX68474.1"/>
    <property type="molecule type" value="Genomic_DNA"/>
</dbReference>
<feature type="compositionally biased region" description="Basic and acidic residues" evidence="1">
    <location>
        <begin position="413"/>
        <end position="422"/>
    </location>
</feature>
<feature type="region of interest" description="Disordered" evidence="1">
    <location>
        <begin position="224"/>
        <end position="293"/>
    </location>
</feature>
<sequence>MDSDSEYVASDEEGQGFASEQEISFAQPPSSPPARSAVLPQPPYTSVKSQSSVKNTNNVIVVPDLKVDEFAQGENAKTYFSRPNRFFGPASTWKSWTEEERHVALSLDRVRAEDLGLHLVSAFAMKRTRKPQGSKSKGKQRARTDSEHSQSSQDDVERSSFLPKVWTAWPLPADQVPRPDLLPSADNDAYHTEIDPRPSATLEDCLVATASRLARQRWEAREWDTLDDTGSPTDIKLASPSVSSNDEDEVFDTADEEQEHPIDDDDESDQASSTDQSYDPDHPTFSSQALDRLPQVEDLISGRPTDIKLEALNQVQTHEQVDSRRPVPLADIDQAHRLFLPSARHVLTKLDDLLLGLHTQRHAYASKPILRPRGRSISTGGVSSMSGSTNPVSRSPSRGRNPSRSSIRRGRKIHESNVREHSTSMARQQADKRNRMLGLRDWSDVMGLAALTGWDAEVVQRASERCAVLFSENMLFRTFHEGHQKPAGDGINRNSKQEPYFTQHLALDSDSSDHQSGDEDPDLDSDEEIKASTETDDRSCPYETCPRHVVPFRKQYHLRRHLDKVHITHEDGSSPIPRSSTRPTSRSRSKSIVRPSRARSTSTATGVYQNRSQNRGQRSRNSRNDIDLDLDLDVASSHDPIVCPVSTCSRHYRPFSKGSKMYAHVRRIHPDVNIDEVKMMELRRRGERRGRGKRSRSVTDTRNTRDRNETRGSSFTTPERHASTPRQRRKTARDVVNIPD</sequence>
<feature type="compositionally biased region" description="Low complexity" evidence="1">
    <location>
        <begin position="573"/>
        <end position="584"/>
    </location>
</feature>
<feature type="region of interest" description="Disordered" evidence="1">
    <location>
        <begin position="172"/>
        <end position="196"/>
    </location>
</feature>
<reference evidence="3 4" key="1">
    <citation type="submission" date="2017-03" db="EMBL/GenBank/DDBJ databases">
        <title>Genomes of endolithic fungi from Antarctica.</title>
        <authorList>
            <person name="Coleine C."/>
            <person name="Masonjones S."/>
            <person name="Stajich J.E."/>
        </authorList>
    </citation>
    <scope>NUCLEOTIDE SEQUENCE [LARGE SCALE GENOMIC DNA]</scope>
    <source>
        <strain evidence="3 4">CCFEE 6314</strain>
    </source>
</reference>
<feature type="region of interest" description="Disordered" evidence="1">
    <location>
        <begin position="1"/>
        <end position="55"/>
    </location>
</feature>
<feature type="compositionally biased region" description="Low complexity" evidence="1">
    <location>
        <begin position="24"/>
        <end position="37"/>
    </location>
</feature>